<evidence type="ECO:0000256" key="1">
    <source>
        <dbReference type="ARBA" id="ARBA00001941"/>
    </source>
</evidence>
<dbReference type="AlphaFoldDB" id="A0A317XWF7"/>
<evidence type="ECO:0000256" key="19">
    <source>
        <dbReference type="ARBA" id="ARBA00023326"/>
    </source>
</evidence>
<keyword evidence="13" id="KW-0472">Membrane</keyword>
<evidence type="ECO:0000259" key="23">
    <source>
        <dbReference type="PROSITE" id="PS51677"/>
    </source>
</evidence>
<feature type="domain" description="NodB homology" evidence="23">
    <location>
        <begin position="175"/>
        <end position="370"/>
    </location>
</feature>
<evidence type="ECO:0000256" key="22">
    <source>
        <dbReference type="SAM" id="SignalP"/>
    </source>
</evidence>
<dbReference type="PANTHER" id="PTHR10587">
    <property type="entry name" value="GLYCOSYL TRANSFERASE-RELATED"/>
    <property type="match status" value="1"/>
</dbReference>
<keyword evidence="18" id="KW-0961">Cell wall biogenesis/degradation</keyword>
<evidence type="ECO:0000256" key="5">
    <source>
        <dbReference type="ARBA" id="ARBA00022475"/>
    </source>
</evidence>
<dbReference type="OrthoDB" id="407355at2759"/>
<gene>
    <name evidence="24" type="ORF">BCV70DRAFT_210413</name>
</gene>
<dbReference type="GO" id="GO:0006032">
    <property type="term" value="P:chitin catabolic process"/>
    <property type="evidence" value="ECO:0007669"/>
    <property type="project" value="UniProtKB-KW"/>
</dbReference>
<dbReference type="GO" id="GO:0009272">
    <property type="term" value="P:fungal-type cell wall biogenesis"/>
    <property type="evidence" value="ECO:0007669"/>
    <property type="project" value="UniProtKB-ARBA"/>
</dbReference>
<reference evidence="24 25" key="1">
    <citation type="journal article" date="2018" name="Mol. Biol. Evol.">
        <title>Broad Genomic Sampling Reveals a Smut Pathogenic Ancestry of the Fungal Clade Ustilaginomycotina.</title>
        <authorList>
            <person name="Kijpornyongpan T."/>
            <person name="Mondo S.J."/>
            <person name="Barry K."/>
            <person name="Sandor L."/>
            <person name="Lee J."/>
            <person name="Lipzen A."/>
            <person name="Pangilinan J."/>
            <person name="LaButti K."/>
            <person name="Hainaut M."/>
            <person name="Henrissat B."/>
            <person name="Grigoriev I.V."/>
            <person name="Spatafora J.W."/>
            <person name="Aime M.C."/>
        </authorList>
    </citation>
    <scope>NUCLEOTIDE SEQUENCE [LARGE SCALE GENOMIC DNA]</scope>
    <source>
        <strain evidence="24 25">MCA 3645</strain>
    </source>
</reference>
<keyword evidence="15" id="KW-0119">Carbohydrate metabolism</keyword>
<sequence>MKLSITAVVAAIGLASSAAAHIGKGVPDPNHPVHGLYKRHRDSGHYNELISRRPSNLGKRANTEAQQAAITSAQEECTAYSVPEVSAIASQFPAPWENATIVSGDTEAQNVWKQIQSSGVIPSNIKPKGTVEGDFSSFTPTYNTSDPDCWWTFSGCVSPKHSNIPADTYTCPEPNTWGLTFDDGPNCTHNAFYDFLLEKKQKATMFYIGSNVLDWPLEAQRGIVDGHHICVHTWSHQYMTAFPDEQVFAELYYTAKVIKDVVGITPTCWRPPFGDVDDRVRAIATGLGLETIIWTDDTDDWKILPLGTLPTASIDANYESIIAKETQGATAGQGNIVLTHEINGHTMDEFMRQYSNIQAAFKHIVPLTACKNQTKPYPEDITYPNFAQYIAGNINATNLPDGTTIKASSASYQPELAASYTKTGGAVATGGTSAVAAAATATASSSKASQNSDSKSAAAVANPTNSLHLVLATLAAGILFSAITVLA</sequence>
<dbReference type="GO" id="GO:0000272">
    <property type="term" value="P:polysaccharide catabolic process"/>
    <property type="evidence" value="ECO:0007669"/>
    <property type="project" value="UniProtKB-KW"/>
</dbReference>
<dbReference type="PROSITE" id="PS51677">
    <property type="entry name" value="NODB"/>
    <property type="match status" value="1"/>
</dbReference>
<evidence type="ECO:0000256" key="18">
    <source>
        <dbReference type="ARBA" id="ARBA00023316"/>
    </source>
</evidence>
<dbReference type="InParanoid" id="A0A317XWF7"/>
<evidence type="ECO:0000256" key="21">
    <source>
        <dbReference type="ARBA" id="ARBA00048494"/>
    </source>
</evidence>
<evidence type="ECO:0000256" key="8">
    <source>
        <dbReference type="ARBA" id="ARBA00022622"/>
    </source>
</evidence>
<feature type="chain" id="PRO_5016264877" description="chitin deacetylase" evidence="22">
    <location>
        <begin position="20"/>
        <end position="487"/>
    </location>
</feature>
<comment type="subcellular location">
    <subcellularLocation>
        <location evidence="3">Cell membrane</location>
        <topology evidence="3">Lipid-anchor</topology>
        <topology evidence="3">GPI-anchor</topology>
    </subcellularLocation>
    <subcellularLocation>
        <location evidence="2">Secreted</location>
        <location evidence="2">Cell wall</location>
    </subcellularLocation>
</comment>
<evidence type="ECO:0000256" key="16">
    <source>
        <dbReference type="ARBA" id="ARBA00023285"/>
    </source>
</evidence>
<dbReference type="GO" id="GO:0071555">
    <property type="term" value="P:cell wall organization"/>
    <property type="evidence" value="ECO:0007669"/>
    <property type="project" value="UniProtKB-KW"/>
</dbReference>
<dbReference type="GO" id="GO:0098552">
    <property type="term" value="C:side of membrane"/>
    <property type="evidence" value="ECO:0007669"/>
    <property type="project" value="UniProtKB-KW"/>
</dbReference>
<dbReference type="GO" id="GO:0046872">
    <property type="term" value="F:metal ion binding"/>
    <property type="evidence" value="ECO:0007669"/>
    <property type="project" value="UniProtKB-KW"/>
</dbReference>
<evidence type="ECO:0000313" key="24">
    <source>
        <dbReference type="EMBL" id="PWZ02250.1"/>
    </source>
</evidence>
<name>A0A317XWF7_9BASI</name>
<organism evidence="24 25">
    <name type="scientific">Testicularia cyperi</name>
    <dbReference type="NCBI Taxonomy" id="1882483"/>
    <lineage>
        <taxon>Eukaryota</taxon>
        <taxon>Fungi</taxon>
        <taxon>Dikarya</taxon>
        <taxon>Basidiomycota</taxon>
        <taxon>Ustilaginomycotina</taxon>
        <taxon>Ustilaginomycetes</taxon>
        <taxon>Ustilaginales</taxon>
        <taxon>Anthracoideaceae</taxon>
        <taxon>Testicularia</taxon>
    </lineage>
</organism>
<dbReference type="CDD" id="cd10952">
    <property type="entry name" value="CE4_MrCDA_like"/>
    <property type="match status" value="1"/>
</dbReference>
<dbReference type="EMBL" id="KZ819189">
    <property type="protein sequence ID" value="PWZ02250.1"/>
    <property type="molecule type" value="Genomic_DNA"/>
</dbReference>
<dbReference type="STRING" id="1882483.A0A317XWF7"/>
<keyword evidence="19" id="KW-0624">Polysaccharide degradation</keyword>
<dbReference type="GO" id="GO:0004099">
    <property type="term" value="F:chitin deacetylase activity"/>
    <property type="evidence" value="ECO:0007669"/>
    <property type="project" value="UniProtKB-EC"/>
</dbReference>
<keyword evidence="14" id="KW-0325">Glycoprotein</keyword>
<comment type="similarity">
    <text evidence="4">Belongs to the polysaccharide deacetylase family.</text>
</comment>
<evidence type="ECO:0000256" key="9">
    <source>
        <dbReference type="ARBA" id="ARBA00022723"/>
    </source>
</evidence>
<dbReference type="GO" id="GO:0005886">
    <property type="term" value="C:plasma membrane"/>
    <property type="evidence" value="ECO:0007669"/>
    <property type="project" value="UniProtKB-SubCell"/>
</dbReference>
<dbReference type="EC" id="3.5.1.41" evidence="20"/>
<evidence type="ECO:0000256" key="15">
    <source>
        <dbReference type="ARBA" id="ARBA00023277"/>
    </source>
</evidence>
<keyword evidence="10 22" id="KW-0732">Signal</keyword>
<keyword evidence="11 24" id="KW-0378">Hydrolase</keyword>
<keyword evidence="7" id="KW-0964">Secreted</keyword>
<keyword evidence="12" id="KW-0146">Chitin degradation</keyword>
<comment type="catalytic activity">
    <reaction evidence="21">
        <text>[(1-&gt;4)-N-acetyl-beta-D-glucosaminyl](n) + n H2O = chitosan + n acetate</text>
        <dbReference type="Rhea" id="RHEA:10464"/>
        <dbReference type="Rhea" id="RHEA-COMP:9593"/>
        <dbReference type="Rhea" id="RHEA-COMP:9597"/>
        <dbReference type="ChEBI" id="CHEBI:15377"/>
        <dbReference type="ChEBI" id="CHEBI:17029"/>
        <dbReference type="ChEBI" id="CHEBI:30089"/>
        <dbReference type="ChEBI" id="CHEBI:57704"/>
        <dbReference type="EC" id="3.5.1.41"/>
    </reaction>
    <physiologicalReaction direction="left-to-right" evidence="21">
        <dbReference type="Rhea" id="RHEA:10465"/>
    </physiologicalReaction>
</comment>
<dbReference type="Pfam" id="PF01522">
    <property type="entry name" value="Polysacc_deac_1"/>
    <property type="match status" value="1"/>
</dbReference>
<dbReference type="InterPro" id="IPR011330">
    <property type="entry name" value="Glyco_hydro/deAcase_b/a-brl"/>
</dbReference>
<evidence type="ECO:0000256" key="6">
    <source>
        <dbReference type="ARBA" id="ARBA00022512"/>
    </source>
</evidence>
<keyword evidence="6" id="KW-0134">Cell wall</keyword>
<comment type="cofactor">
    <cofactor evidence="1">
        <name>Co(2+)</name>
        <dbReference type="ChEBI" id="CHEBI:48828"/>
    </cofactor>
</comment>
<dbReference type="SUPFAM" id="SSF88713">
    <property type="entry name" value="Glycoside hydrolase/deacetylase"/>
    <property type="match status" value="1"/>
</dbReference>
<feature type="signal peptide" evidence="22">
    <location>
        <begin position="1"/>
        <end position="19"/>
    </location>
</feature>
<keyword evidence="9" id="KW-0479">Metal-binding</keyword>
<evidence type="ECO:0000256" key="14">
    <source>
        <dbReference type="ARBA" id="ARBA00023180"/>
    </source>
</evidence>
<evidence type="ECO:0000256" key="20">
    <source>
        <dbReference type="ARBA" id="ARBA00024056"/>
    </source>
</evidence>
<evidence type="ECO:0000256" key="2">
    <source>
        <dbReference type="ARBA" id="ARBA00004191"/>
    </source>
</evidence>
<dbReference type="PANTHER" id="PTHR10587:SF98">
    <property type="entry name" value="CHITIN DEACETYLASE"/>
    <property type="match status" value="1"/>
</dbReference>
<keyword evidence="5" id="KW-1003">Cell membrane</keyword>
<evidence type="ECO:0000256" key="11">
    <source>
        <dbReference type="ARBA" id="ARBA00022801"/>
    </source>
</evidence>
<keyword evidence="16" id="KW-0170">Cobalt</keyword>
<keyword evidence="25" id="KW-1185">Reference proteome</keyword>
<dbReference type="FunFam" id="3.20.20.370:FF:000004">
    <property type="entry name" value="Related to Chitin deacetylase"/>
    <property type="match status" value="1"/>
</dbReference>
<evidence type="ECO:0000256" key="13">
    <source>
        <dbReference type="ARBA" id="ARBA00023136"/>
    </source>
</evidence>
<evidence type="ECO:0000256" key="17">
    <source>
        <dbReference type="ARBA" id="ARBA00023288"/>
    </source>
</evidence>
<evidence type="ECO:0000256" key="3">
    <source>
        <dbReference type="ARBA" id="ARBA00004609"/>
    </source>
</evidence>
<dbReference type="InterPro" id="IPR050248">
    <property type="entry name" value="Polysacc_deacetylase_ArnD"/>
</dbReference>
<protein>
    <recommendedName>
        <fullName evidence="20">chitin deacetylase</fullName>
        <ecNumber evidence="20">3.5.1.41</ecNumber>
    </recommendedName>
</protein>
<keyword evidence="17" id="KW-0449">Lipoprotein</keyword>
<evidence type="ECO:0000256" key="7">
    <source>
        <dbReference type="ARBA" id="ARBA00022525"/>
    </source>
</evidence>
<dbReference type="Gene3D" id="3.20.20.370">
    <property type="entry name" value="Glycoside hydrolase/deacetylase"/>
    <property type="match status" value="1"/>
</dbReference>
<evidence type="ECO:0000256" key="4">
    <source>
        <dbReference type="ARBA" id="ARBA00010973"/>
    </source>
</evidence>
<accession>A0A317XWF7</accession>
<evidence type="ECO:0000256" key="10">
    <source>
        <dbReference type="ARBA" id="ARBA00022729"/>
    </source>
</evidence>
<evidence type="ECO:0000313" key="25">
    <source>
        <dbReference type="Proteomes" id="UP000246740"/>
    </source>
</evidence>
<evidence type="ECO:0000256" key="12">
    <source>
        <dbReference type="ARBA" id="ARBA00023024"/>
    </source>
</evidence>
<proteinExistence type="inferred from homology"/>
<keyword evidence="8" id="KW-0336">GPI-anchor</keyword>
<dbReference type="Proteomes" id="UP000246740">
    <property type="component" value="Unassembled WGS sequence"/>
</dbReference>
<dbReference type="InterPro" id="IPR002509">
    <property type="entry name" value="NODB_dom"/>
</dbReference>